<organism evidence="1 2">
    <name type="scientific">Batillaria attramentaria</name>
    <dbReference type="NCBI Taxonomy" id="370345"/>
    <lineage>
        <taxon>Eukaryota</taxon>
        <taxon>Metazoa</taxon>
        <taxon>Spiralia</taxon>
        <taxon>Lophotrochozoa</taxon>
        <taxon>Mollusca</taxon>
        <taxon>Gastropoda</taxon>
        <taxon>Caenogastropoda</taxon>
        <taxon>Sorbeoconcha</taxon>
        <taxon>Cerithioidea</taxon>
        <taxon>Batillariidae</taxon>
        <taxon>Batillaria</taxon>
    </lineage>
</organism>
<feature type="non-terminal residue" evidence="1">
    <location>
        <position position="1"/>
    </location>
</feature>
<protein>
    <submittedName>
        <fullName evidence="1">Uncharacterized protein</fullName>
    </submittedName>
</protein>
<keyword evidence="2" id="KW-1185">Reference proteome</keyword>
<evidence type="ECO:0000313" key="1">
    <source>
        <dbReference type="EMBL" id="KAK7494093.1"/>
    </source>
</evidence>
<name>A0ABD0L3J0_9CAEN</name>
<sequence length="168" mass="18857">IVHDTCTDRTVTSPASGFNILPVAAPSIVTCGVVCDAGCVMARELTKALIPTREQTAMHYIPEFWPLHDEISFGFGSRLTYREPARSIMGQEVDPIVSTLWRIIHFLDEDEKQWTTESHRPERSKLKPMRGKKLKFAGNAVGCLDVVASPERHGTFSWPYQTSTLDPR</sequence>
<dbReference type="Proteomes" id="UP001519460">
    <property type="component" value="Unassembled WGS sequence"/>
</dbReference>
<evidence type="ECO:0000313" key="2">
    <source>
        <dbReference type="Proteomes" id="UP001519460"/>
    </source>
</evidence>
<proteinExistence type="predicted"/>
<accession>A0ABD0L3J0</accession>
<dbReference type="EMBL" id="JACVVK020000086">
    <property type="protein sequence ID" value="KAK7494093.1"/>
    <property type="molecule type" value="Genomic_DNA"/>
</dbReference>
<reference evidence="1 2" key="1">
    <citation type="journal article" date="2023" name="Sci. Data">
        <title>Genome assembly of the Korean intertidal mud-creeper Batillaria attramentaria.</title>
        <authorList>
            <person name="Patra A.K."/>
            <person name="Ho P.T."/>
            <person name="Jun S."/>
            <person name="Lee S.J."/>
            <person name="Kim Y."/>
            <person name="Won Y.J."/>
        </authorList>
    </citation>
    <scope>NUCLEOTIDE SEQUENCE [LARGE SCALE GENOMIC DNA]</scope>
    <source>
        <strain evidence="1">Wonlab-2016</strain>
    </source>
</reference>
<dbReference type="AlphaFoldDB" id="A0ABD0L3J0"/>
<gene>
    <name evidence="1" type="ORF">BaRGS_00014566</name>
</gene>
<comment type="caution">
    <text evidence="1">The sequence shown here is derived from an EMBL/GenBank/DDBJ whole genome shotgun (WGS) entry which is preliminary data.</text>
</comment>